<sequence length="303" mass="31717">MIRPIAVGLDGSPESLAAADWAAREALRRAVPLHLVHAWIRQPHDVPVTQDLDTQEHWAEQGGTRVPPAGGGGSILQEAEEELRGRHPELTVSTERISDTAAEVLLGQAEKARMLVLGSSGHGAIAGFLLGSVGQQVLARANSPVVMVRANARSAAKHDGGEVVVGLDDPGDPTESLLEFAFDAAATRRTALRAVHAPNLPPLYGHGPVVGQLASQEGGITGQAKKALADALEPWREKYPQVPVAHTVELTRPAGVVLRAAAQAGLVVVGRRVHRPALGMRIGPVAHAVLHHAAAPVAVVPHD</sequence>
<dbReference type="RefSeq" id="WP_152780280.1">
    <property type="nucleotide sequence ID" value="NZ_BAABEQ010000022.1"/>
</dbReference>
<dbReference type="InterPro" id="IPR006015">
    <property type="entry name" value="Universal_stress_UspA"/>
</dbReference>
<accession>A0A5N8VUY6</accession>
<keyword evidence="4" id="KW-1185">Reference proteome</keyword>
<dbReference type="InterPro" id="IPR006016">
    <property type="entry name" value="UspA"/>
</dbReference>
<protein>
    <submittedName>
        <fullName evidence="3">Universal stress protein</fullName>
    </submittedName>
</protein>
<dbReference type="Proteomes" id="UP000326979">
    <property type="component" value="Unassembled WGS sequence"/>
</dbReference>
<feature type="domain" description="UspA" evidence="2">
    <location>
        <begin position="163"/>
        <end position="301"/>
    </location>
</feature>
<dbReference type="SUPFAM" id="SSF52402">
    <property type="entry name" value="Adenine nucleotide alpha hydrolases-like"/>
    <property type="match status" value="2"/>
</dbReference>
<dbReference type="EMBL" id="VJZE01000012">
    <property type="protein sequence ID" value="MPY39083.1"/>
    <property type="molecule type" value="Genomic_DNA"/>
</dbReference>
<dbReference type="OrthoDB" id="4867015at2"/>
<evidence type="ECO:0000256" key="1">
    <source>
        <dbReference type="ARBA" id="ARBA00008791"/>
    </source>
</evidence>
<dbReference type="PANTHER" id="PTHR46268:SF6">
    <property type="entry name" value="UNIVERSAL STRESS PROTEIN UP12"/>
    <property type="match status" value="1"/>
</dbReference>
<organism evidence="3 4">
    <name type="scientific">Streptomyces phyllanthi</name>
    <dbReference type="NCBI Taxonomy" id="1803180"/>
    <lineage>
        <taxon>Bacteria</taxon>
        <taxon>Bacillati</taxon>
        <taxon>Actinomycetota</taxon>
        <taxon>Actinomycetes</taxon>
        <taxon>Kitasatosporales</taxon>
        <taxon>Streptomycetaceae</taxon>
        <taxon>Streptomyces</taxon>
    </lineage>
</organism>
<dbReference type="PRINTS" id="PR01438">
    <property type="entry name" value="UNVRSLSTRESS"/>
</dbReference>
<dbReference type="InterPro" id="IPR014729">
    <property type="entry name" value="Rossmann-like_a/b/a_fold"/>
</dbReference>
<dbReference type="PANTHER" id="PTHR46268">
    <property type="entry name" value="STRESS RESPONSE PROTEIN NHAX"/>
    <property type="match status" value="1"/>
</dbReference>
<comment type="similarity">
    <text evidence="1">Belongs to the universal stress protein A family.</text>
</comment>
<evidence type="ECO:0000259" key="2">
    <source>
        <dbReference type="Pfam" id="PF00582"/>
    </source>
</evidence>
<name>A0A5N8VUY6_9ACTN</name>
<evidence type="ECO:0000313" key="4">
    <source>
        <dbReference type="Proteomes" id="UP000326979"/>
    </source>
</evidence>
<dbReference type="Pfam" id="PF00582">
    <property type="entry name" value="Usp"/>
    <property type="match status" value="2"/>
</dbReference>
<evidence type="ECO:0000313" key="3">
    <source>
        <dbReference type="EMBL" id="MPY39083.1"/>
    </source>
</evidence>
<dbReference type="Gene3D" id="3.40.50.620">
    <property type="entry name" value="HUPs"/>
    <property type="match status" value="2"/>
</dbReference>
<gene>
    <name evidence="3" type="ORF">FNH04_03830</name>
</gene>
<feature type="domain" description="UspA" evidence="2">
    <location>
        <begin position="1"/>
        <end position="149"/>
    </location>
</feature>
<dbReference type="AlphaFoldDB" id="A0A5N8VUY6"/>
<reference evidence="3 4" key="1">
    <citation type="submission" date="2019-07" db="EMBL/GenBank/DDBJ databases">
        <title>New species of Amycolatopsis and Streptomyces.</title>
        <authorList>
            <person name="Duangmal K."/>
            <person name="Teo W.F.A."/>
            <person name="Lipun K."/>
        </authorList>
    </citation>
    <scope>NUCLEOTIDE SEQUENCE [LARGE SCALE GENOMIC DNA]</scope>
    <source>
        <strain evidence="3 4">TISTR 2346</strain>
    </source>
</reference>
<comment type="caution">
    <text evidence="3">The sequence shown here is derived from an EMBL/GenBank/DDBJ whole genome shotgun (WGS) entry which is preliminary data.</text>
</comment>
<proteinExistence type="inferred from homology"/>